<dbReference type="GO" id="GO:0005524">
    <property type="term" value="F:ATP binding"/>
    <property type="evidence" value="ECO:0007669"/>
    <property type="project" value="InterPro"/>
</dbReference>
<feature type="domain" description="AAA+ ATPase" evidence="2">
    <location>
        <begin position="27"/>
        <end position="318"/>
    </location>
</feature>
<reference evidence="4" key="1">
    <citation type="submission" date="2016-12" db="EMBL/GenBank/DDBJ databases">
        <authorList>
            <person name="Brunel B."/>
        </authorList>
    </citation>
    <scope>NUCLEOTIDE SEQUENCE [LARGE SCALE GENOMIC DNA]</scope>
</reference>
<sequence length="441" mass="49299">MFLRHLRLQNVRAIRELELSFATPTGGRKWTYMLGENGTGKSSVLRSIALVMAGADAIAELVGEPNDWIRLREDSASIEIVFATAENLERRAGLHFKRGQTQFEFLDTNRETLRQIDAAVAKADRNYFVVGYGVSRRAPNERFSFPGASPFRSARAQATGTLFSGDAPLVSLEHWAMDLDYRRGGGGLQVVEAAFHTLLPDVDFSRIDRERRQILFSTADGELPLAALSDGYQAMAAWCGDLLFRITETFADHKDPLKARGVLLIDEIDLHLHPVWQRRLVEFLRETLPNLQVVLTTHSPLTIHSADEGELFVMRREPQAGTIMEAYQGAPNKLMLHQLLQSPIFGLETLDSPQVAAARSELRTLQGIGAGQTSQDAETKRRVRALTEELSDVPNWRDVPPYLAATNQLLERVARELSGKNEPDPIKNLAAAKKPTRKRRS</sequence>
<dbReference type="InterPro" id="IPR003593">
    <property type="entry name" value="AAA+_ATPase"/>
</dbReference>
<dbReference type="PANTHER" id="PTHR32182">
    <property type="entry name" value="DNA REPLICATION AND REPAIR PROTEIN RECF"/>
    <property type="match status" value="1"/>
</dbReference>
<evidence type="ECO:0000259" key="2">
    <source>
        <dbReference type="SMART" id="SM00382"/>
    </source>
</evidence>
<dbReference type="SUPFAM" id="SSF52540">
    <property type="entry name" value="P-loop containing nucleoside triphosphate hydrolases"/>
    <property type="match status" value="1"/>
</dbReference>
<keyword evidence="4" id="KW-1185">Reference proteome</keyword>
<proteinExistence type="predicted"/>
<evidence type="ECO:0000313" key="3">
    <source>
        <dbReference type="EMBL" id="SJM32540.1"/>
    </source>
</evidence>
<organism evidence="3 4">
    <name type="scientific">Mesorhizobium delmotii</name>
    <dbReference type="NCBI Taxonomy" id="1631247"/>
    <lineage>
        <taxon>Bacteria</taxon>
        <taxon>Pseudomonadati</taxon>
        <taxon>Pseudomonadota</taxon>
        <taxon>Alphaproteobacteria</taxon>
        <taxon>Hyphomicrobiales</taxon>
        <taxon>Phyllobacteriaceae</taxon>
        <taxon>Mesorhizobium</taxon>
    </lineage>
</organism>
<accession>A0A2P9AN22</accession>
<dbReference type="Gene3D" id="3.40.50.300">
    <property type="entry name" value="P-loop containing nucleotide triphosphate hydrolases"/>
    <property type="match status" value="2"/>
</dbReference>
<dbReference type="EMBL" id="FUIG01000036">
    <property type="protein sequence ID" value="SJM32540.1"/>
    <property type="molecule type" value="Genomic_DNA"/>
</dbReference>
<name>A0A2P9AN22_9HYPH</name>
<feature type="compositionally biased region" description="Basic and acidic residues" evidence="1">
    <location>
        <begin position="415"/>
        <end position="425"/>
    </location>
</feature>
<dbReference type="InterPro" id="IPR003959">
    <property type="entry name" value="ATPase_AAA_core"/>
</dbReference>
<dbReference type="SMART" id="SM00382">
    <property type="entry name" value="AAA"/>
    <property type="match status" value="1"/>
</dbReference>
<dbReference type="GO" id="GO:0006302">
    <property type="term" value="P:double-strand break repair"/>
    <property type="evidence" value="ECO:0007669"/>
    <property type="project" value="TreeGrafter"/>
</dbReference>
<feature type="region of interest" description="Disordered" evidence="1">
    <location>
        <begin position="415"/>
        <end position="441"/>
    </location>
</feature>
<dbReference type="RefSeq" id="WP_165848658.1">
    <property type="nucleotide sequence ID" value="NZ_FUIG01000036.1"/>
</dbReference>
<dbReference type="Proteomes" id="UP000245698">
    <property type="component" value="Unassembled WGS sequence"/>
</dbReference>
<dbReference type="Pfam" id="PF13304">
    <property type="entry name" value="AAA_21"/>
    <property type="match status" value="1"/>
</dbReference>
<dbReference type="InterPro" id="IPR027417">
    <property type="entry name" value="P-loop_NTPase"/>
</dbReference>
<dbReference type="AlphaFoldDB" id="A0A2P9AN22"/>
<protein>
    <recommendedName>
        <fullName evidence="2">AAA+ ATPase domain-containing protein</fullName>
    </recommendedName>
</protein>
<gene>
    <name evidence="3" type="ORF">BQ8482_290135</name>
</gene>
<dbReference type="GO" id="GO:0016887">
    <property type="term" value="F:ATP hydrolysis activity"/>
    <property type="evidence" value="ECO:0007669"/>
    <property type="project" value="InterPro"/>
</dbReference>
<dbReference type="PANTHER" id="PTHR32182:SF23">
    <property type="entry name" value="ATP BINDING PROTEIN"/>
    <property type="match status" value="1"/>
</dbReference>
<evidence type="ECO:0000256" key="1">
    <source>
        <dbReference type="SAM" id="MobiDB-lite"/>
    </source>
</evidence>
<evidence type="ECO:0000313" key="4">
    <source>
        <dbReference type="Proteomes" id="UP000245698"/>
    </source>
</evidence>
<dbReference type="GO" id="GO:0000731">
    <property type="term" value="P:DNA synthesis involved in DNA repair"/>
    <property type="evidence" value="ECO:0007669"/>
    <property type="project" value="TreeGrafter"/>
</dbReference>